<gene>
    <name evidence="2" type="ORF">NCGR_LOCUS25987</name>
</gene>
<keyword evidence="3" id="KW-1185">Reference proteome</keyword>
<feature type="compositionally biased region" description="Polar residues" evidence="1">
    <location>
        <begin position="93"/>
        <end position="103"/>
    </location>
</feature>
<sequence length="294" mass="31780">MARVREPPMASNDDSASLLVDEWSPPAVTPARGSSPLRRLLHGGKQATTTRPATTTTTTATRSHDVKRFICSPFVAVFRAMSCARDAAIPTCDEQQPGSNNGTAGVAAERRREAARRRRPSLEQLLRMEARAPPPASARPDHQQRKLVVGKPREAAPAAPYEVISSCAVKGNKEQEPLFPTAPQSHFVAAVSDDGERRRRTTIVPAKLEAGAGGPGRQTNAKWLVVVFASLRACSRAPRINDGKVAVAGRASGKAELFYYRPIPMGRRCRVQHLEESPYGASSDLSSLLELGQM</sequence>
<dbReference type="AlphaFoldDB" id="A0A811PAR5"/>
<name>A0A811PAR5_9POAL</name>
<feature type="region of interest" description="Disordered" evidence="1">
    <location>
        <begin position="1"/>
        <end position="61"/>
    </location>
</feature>
<protein>
    <submittedName>
        <fullName evidence="2">Uncharacterized protein</fullName>
    </submittedName>
</protein>
<comment type="caution">
    <text evidence="2">The sequence shown here is derived from an EMBL/GenBank/DDBJ whole genome shotgun (WGS) entry which is preliminary data.</text>
</comment>
<proteinExistence type="predicted"/>
<organism evidence="2 3">
    <name type="scientific">Miscanthus lutarioriparius</name>
    <dbReference type="NCBI Taxonomy" id="422564"/>
    <lineage>
        <taxon>Eukaryota</taxon>
        <taxon>Viridiplantae</taxon>
        <taxon>Streptophyta</taxon>
        <taxon>Embryophyta</taxon>
        <taxon>Tracheophyta</taxon>
        <taxon>Spermatophyta</taxon>
        <taxon>Magnoliopsida</taxon>
        <taxon>Liliopsida</taxon>
        <taxon>Poales</taxon>
        <taxon>Poaceae</taxon>
        <taxon>PACMAD clade</taxon>
        <taxon>Panicoideae</taxon>
        <taxon>Andropogonodae</taxon>
        <taxon>Andropogoneae</taxon>
        <taxon>Saccharinae</taxon>
        <taxon>Miscanthus</taxon>
    </lineage>
</organism>
<evidence type="ECO:0000313" key="2">
    <source>
        <dbReference type="EMBL" id="CAD6238861.1"/>
    </source>
</evidence>
<feature type="compositionally biased region" description="Low complexity" evidence="1">
    <location>
        <begin position="47"/>
        <end position="61"/>
    </location>
</feature>
<accession>A0A811PAR5</accession>
<evidence type="ECO:0000313" key="3">
    <source>
        <dbReference type="Proteomes" id="UP000604825"/>
    </source>
</evidence>
<dbReference type="OrthoDB" id="693567at2759"/>
<reference evidence="2" key="1">
    <citation type="submission" date="2020-10" db="EMBL/GenBank/DDBJ databases">
        <authorList>
            <person name="Han B."/>
            <person name="Lu T."/>
            <person name="Zhao Q."/>
            <person name="Huang X."/>
            <person name="Zhao Y."/>
        </authorList>
    </citation>
    <scope>NUCLEOTIDE SEQUENCE</scope>
</reference>
<dbReference type="EMBL" id="CAJGYO010000006">
    <property type="protein sequence ID" value="CAD6238861.1"/>
    <property type="molecule type" value="Genomic_DNA"/>
</dbReference>
<feature type="region of interest" description="Disordered" evidence="1">
    <location>
        <begin position="91"/>
        <end position="144"/>
    </location>
</feature>
<evidence type="ECO:0000256" key="1">
    <source>
        <dbReference type="SAM" id="MobiDB-lite"/>
    </source>
</evidence>
<dbReference type="Proteomes" id="UP000604825">
    <property type="component" value="Unassembled WGS sequence"/>
</dbReference>